<evidence type="ECO:0000313" key="2">
    <source>
        <dbReference type="EMBL" id="RTZ48488.1"/>
    </source>
</evidence>
<name>A0A3S0QV74_9FLAO</name>
<protein>
    <submittedName>
        <fullName evidence="2">Uncharacterized protein</fullName>
    </submittedName>
</protein>
<reference evidence="2" key="1">
    <citation type="submission" date="2018-12" db="EMBL/GenBank/DDBJ databases">
        <title>Draft Genome Sequence of Chryseobacterium arthrosphaerae strain ED882-96 Isolated from the Blood of a Patient with Liver Cirrhosis in Taiwan.</title>
        <authorList>
            <person name="Lin J.-N."/>
            <person name="Lai C.-H."/>
            <person name="Yang C.-H."/>
            <person name="Huang Y.-H."/>
        </authorList>
    </citation>
    <scope>NUCLEOTIDE SEQUENCE [LARGE SCALE GENOMIC DNA]</scope>
    <source>
        <strain evidence="2">ED882-96</strain>
        <plasmid evidence="2">unnamed</plasmid>
    </source>
</reference>
<accession>A0A3S0QV74</accession>
<dbReference type="Proteomes" id="UP000276953">
    <property type="component" value="Plasmid unnamed"/>
</dbReference>
<keyword evidence="1" id="KW-1133">Transmembrane helix</keyword>
<dbReference type="EMBL" id="RYFC01000002">
    <property type="protein sequence ID" value="RTZ48488.1"/>
    <property type="molecule type" value="Genomic_DNA"/>
</dbReference>
<keyword evidence="2" id="KW-0614">Plasmid</keyword>
<keyword evidence="1" id="KW-0472">Membrane</keyword>
<evidence type="ECO:0000256" key="1">
    <source>
        <dbReference type="SAM" id="Phobius"/>
    </source>
</evidence>
<sequence>MMKKALGIILILLGFCLTVVIKIGPSKETSWLFGYGELPPMLLAAALLIPGLILYNKTDNRNSIVIIMKLAIL</sequence>
<gene>
    <name evidence="2" type="ORF">EJ377_13215</name>
</gene>
<feature type="transmembrane region" description="Helical" evidence="1">
    <location>
        <begin position="38"/>
        <end position="55"/>
    </location>
</feature>
<comment type="caution">
    <text evidence="2">The sequence shown here is derived from an EMBL/GenBank/DDBJ whole genome shotgun (WGS) entry which is preliminary data.</text>
</comment>
<dbReference type="AlphaFoldDB" id="A0A3S0QV74"/>
<organism evidence="2">
    <name type="scientific">Chryseobacterium arthrosphaerae</name>
    <dbReference type="NCBI Taxonomy" id="651561"/>
    <lineage>
        <taxon>Bacteria</taxon>
        <taxon>Pseudomonadati</taxon>
        <taxon>Bacteroidota</taxon>
        <taxon>Flavobacteriia</taxon>
        <taxon>Flavobacteriales</taxon>
        <taxon>Weeksellaceae</taxon>
        <taxon>Chryseobacterium group</taxon>
        <taxon>Chryseobacterium</taxon>
    </lineage>
</organism>
<geneLocation type="plasmid" evidence="2">
    <name>unnamed</name>
</geneLocation>
<keyword evidence="1" id="KW-0812">Transmembrane</keyword>
<proteinExistence type="predicted"/>